<evidence type="ECO:0000313" key="10">
    <source>
        <dbReference type="Proteomes" id="UP000051952"/>
    </source>
</evidence>
<dbReference type="InterPro" id="IPR011009">
    <property type="entry name" value="Kinase-like_dom_sf"/>
</dbReference>
<evidence type="ECO:0000259" key="8">
    <source>
        <dbReference type="PROSITE" id="PS50011"/>
    </source>
</evidence>
<dbReference type="Gene3D" id="1.10.510.10">
    <property type="entry name" value="Transferase(Phosphotransferase) domain 1"/>
    <property type="match status" value="2"/>
</dbReference>
<evidence type="ECO:0000256" key="6">
    <source>
        <dbReference type="PROSITE-ProRule" id="PRU10141"/>
    </source>
</evidence>
<evidence type="ECO:0000256" key="7">
    <source>
        <dbReference type="SAM" id="MobiDB-lite"/>
    </source>
</evidence>
<dbReference type="AlphaFoldDB" id="A0A0S4JSP9"/>
<feature type="binding site" evidence="6">
    <location>
        <position position="508"/>
    </location>
    <ligand>
        <name>ATP</name>
        <dbReference type="ChEBI" id="CHEBI:30616"/>
    </ligand>
</feature>
<dbReference type="PANTHER" id="PTHR11584">
    <property type="entry name" value="SERINE/THREONINE PROTEIN KINASE"/>
    <property type="match status" value="1"/>
</dbReference>
<evidence type="ECO:0000256" key="5">
    <source>
        <dbReference type="ARBA" id="ARBA00022840"/>
    </source>
</evidence>
<proteinExistence type="predicted"/>
<dbReference type="Pfam" id="PF00069">
    <property type="entry name" value="Pkinase"/>
    <property type="match status" value="2"/>
</dbReference>
<sequence>MLPSSQGGEDWEESRRESAITGSSATNSSGGGLAAGERRRSFSEDTSNQHAVADAGPPHVKDDVFNDNNVTLVLVTFRGRLMSASMRVLDDAVQIIQEKNGLIELVGYNYMLASFFVDNISDPQGVRHRDEVLGAIKELRQLFQTKKGSTISAHRGSGWAGVCETGGRQWRFVGGTAMEIVWKMPTIARQDTALCIATEFVVDPSYSCVCPIDVVQLEPHGAAAVIYEVTDDSSTHAPPASRPQSTTSRVGSVTKRNGTPRYHHQQSESPLAGSPNVYGDVAEFDTGIQLVVPTVNATRNSMIEAAHLLCTGQPHRAAEVLRHIQTPSWHVQTWRESLVEGARQGLHVVYKDWLGWGVMGVRPSIIRAANKESRDSSKFSQVATPSTSTVNVNAAGGASMDWSTTSFGGGGVRQPTRGSDTHPMVTTFERVNAALQTRNTGLVEQDDCLFSLFVEGDGADSDDNLDEQTILHDSSKRRYILSTRELGHGAYGSVYYACGEFGGIVAVKRIDVDSRQISANAQEISNEIHTLSQLRHDNIVGYIGDCFLKSRYYYIIMECVPGGSLGDLLQRFGKLPMNTVAKYLRDALMGLLYLHNNRVVHCDIKPHNILVTAAGRCKLSDFGSSVNKSLEGLLANTNRETSMATHRIEGDGLVAAAGGGHAAATEEEGGAGERAPSASSGAFVPLHMPPEHLQGHTSLQTQQDVLLSSTNRSTADSGHNNNLVLSDRQQRRGSESSTVGSQAAVPGAFLHSAHGSIVEGAQTATEAQPPPVLAEPPQSQRYQHFDEPSKDDECEATSSAAPAVASKVDELVVRGTAQYMSPEACRDSNGTEASDVWSVGITAYQLITGQLPWLGATKNDAIFISELGKKEDPLKTFDWKLLRDTVGPPQTPTIPSSLRRPQNMSGASTPEVSSGLLSGDAAVSFIQRCLVVGVAERATVDELLRHPFLSTAIE</sequence>
<feature type="region of interest" description="Disordered" evidence="7">
    <location>
        <begin position="711"/>
        <end position="741"/>
    </location>
</feature>
<dbReference type="PROSITE" id="PS50011">
    <property type="entry name" value="PROTEIN_KINASE_DOM"/>
    <property type="match status" value="1"/>
</dbReference>
<dbReference type="PANTHER" id="PTHR11584:SF369">
    <property type="entry name" value="MITOGEN-ACTIVATED PROTEIN KINASE KINASE KINASE 19-RELATED"/>
    <property type="match status" value="1"/>
</dbReference>
<accession>A0A0S4JSP9</accession>
<name>A0A0S4JSP9_BODSA</name>
<dbReference type="GO" id="GO:0004674">
    <property type="term" value="F:protein serine/threonine kinase activity"/>
    <property type="evidence" value="ECO:0007669"/>
    <property type="project" value="UniProtKB-KW"/>
</dbReference>
<dbReference type="PROSITE" id="PS00108">
    <property type="entry name" value="PROTEIN_KINASE_ST"/>
    <property type="match status" value="1"/>
</dbReference>
<dbReference type="PROSITE" id="PS00107">
    <property type="entry name" value="PROTEIN_KINASE_ATP"/>
    <property type="match status" value="1"/>
</dbReference>
<feature type="compositionally biased region" description="Polar residues" evidence="7">
    <location>
        <begin position="242"/>
        <end position="257"/>
    </location>
</feature>
<protein>
    <submittedName>
        <fullName evidence="9">Protein kinase, putative</fullName>
    </submittedName>
</protein>
<dbReference type="InterPro" id="IPR000719">
    <property type="entry name" value="Prot_kinase_dom"/>
</dbReference>
<reference evidence="10" key="1">
    <citation type="submission" date="2015-09" db="EMBL/GenBank/DDBJ databases">
        <authorList>
            <consortium name="Pathogen Informatics"/>
        </authorList>
    </citation>
    <scope>NUCLEOTIDE SEQUENCE [LARGE SCALE GENOMIC DNA]</scope>
    <source>
        <strain evidence="10">Lake Konstanz</strain>
    </source>
</reference>
<keyword evidence="4 9" id="KW-0418">Kinase</keyword>
<dbReference type="VEuPathDB" id="TriTrypDB:BSAL_32765"/>
<dbReference type="InterPro" id="IPR017441">
    <property type="entry name" value="Protein_kinase_ATP_BS"/>
</dbReference>
<keyword evidence="3 6" id="KW-0547">Nucleotide-binding</keyword>
<feature type="region of interest" description="Disordered" evidence="7">
    <location>
        <begin position="886"/>
        <end position="912"/>
    </location>
</feature>
<dbReference type="OrthoDB" id="4062651at2759"/>
<evidence type="ECO:0000256" key="3">
    <source>
        <dbReference type="ARBA" id="ARBA00022741"/>
    </source>
</evidence>
<dbReference type="SMART" id="SM00220">
    <property type="entry name" value="S_TKc"/>
    <property type="match status" value="1"/>
</dbReference>
<feature type="compositionally biased region" description="Polar residues" evidence="7">
    <location>
        <begin position="711"/>
        <end position="724"/>
    </location>
</feature>
<dbReference type="SUPFAM" id="SSF56112">
    <property type="entry name" value="Protein kinase-like (PK-like)"/>
    <property type="match status" value="1"/>
</dbReference>
<feature type="region of interest" description="Disordered" evidence="7">
    <location>
        <begin position="233"/>
        <end position="274"/>
    </location>
</feature>
<feature type="region of interest" description="Disordered" evidence="7">
    <location>
        <begin position="762"/>
        <end position="802"/>
    </location>
</feature>
<evidence type="ECO:0000256" key="2">
    <source>
        <dbReference type="ARBA" id="ARBA00022679"/>
    </source>
</evidence>
<organism evidence="9 10">
    <name type="scientific">Bodo saltans</name>
    <name type="common">Flagellated protozoan</name>
    <dbReference type="NCBI Taxonomy" id="75058"/>
    <lineage>
        <taxon>Eukaryota</taxon>
        <taxon>Discoba</taxon>
        <taxon>Euglenozoa</taxon>
        <taxon>Kinetoplastea</taxon>
        <taxon>Metakinetoplastina</taxon>
        <taxon>Eubodonida</taxon>
        <taxon>Bodonidae</taxon>
        <taxon>Bodo</taxon>
    </lineage>
</organism>
<dbReference type="Proteomes" id="UP000051952">
    <property type="component" value="Unassembled WGS sequence"/>
</dbReference>
<feature type="compositionally biased region" description="Low complexity" evidence="7">
    <location>
        <begin position="19"/>
        <end position="28"/>
    </location>
</feature>
<feature type="region of interest" description="Disordered" evidence="7">
    <location>
        <begin position="657"/>
        <end position="699"/>
    </location>
</feature>
<dbReference type="GO" id="GO:0005524">
    <property type="term" value="F:ATP binding"/>
    <property type="evidence" value="ECO:0007669"/>
    <property type="project" value="UniProtKB-UniRule"/>
</dbReference>
<dbReference type="InterPro" id="IPR008271">
    <property type="entry name" value="Ser/Thr_kinase_AS"/>
</dbReference>
<feature type="domain" description="Protein kinase" evidence="8">
    <location>
        <begin position="480"/>
        <end position="949"/>
    </location>
</feature>
<feature type="region of interest" description="Disordered" evidence="7">
    <location>
        <begin position="1"/>
        <end position="60"/>
    </location>
</feature>
<evidence type="ECO:0000313" key="9">
    <source>
        <dbReference type="EMBL" id="CUG91574.1"/>
    </source>
</evidence>
<dbReference type="EMBL" id="CYKH01001941">
    <property type="protein sequence ID" value="CUG91574.1"/>
    <property type="molecule type" value="Genomic_DNA"/>
</dbReference>
<evidence type="ECO:0000256" key="1">
    <source>
        <dbReference type="ARBA" id="ARBA00022527"/>
    </source>
</evidence>
<keyword evidence="10" id="KW-1185">Reference proteome</keyword>
<feature type="compositionally biased region" description="Polar residues" evidence="7">
    <location>
        <begin position="893"/>
        <end position="912"/>
    </location>
</feature>
<feature type="compositionally biased region" description="Low complexity" evidence="7">
    <location>
        <begin position="673"/>
        <end position="682"/>
    </location>
</feature>
<keyword evidence="5 6" id="KW-0067">ATP-binding</keyword>
<keyword evidence="1" id="KW-0723">Serine/threonine-protein kinase</keyword>
<keyword evidence="2" id="KW-0808">Transferase</keyword>
<evidence type="ECO:0000256" key="4">
    <source>
        <dbReference type="ARBA" id="ARBA00022777"/>
    </source>
</evidence>
<gene>
    <name evidence="9" type="ORF">BSAL_32765</name>
</gene>